<dbReference type="Proteomes" id="UP000642829">
    <property type="component" value="Unassembled WGS sequence"/>
</dbReference>
<keyword evidence="2" id="KW-1185">Reference proteome</keyword>
<gene>
    <name evidence="1" type="ORF">GCM10007047_32370</name>
</gene>
<evidence type="ECO:0000313" key="2">
    <source>
        <dbReference type="Proteomes" id="UP000642829"/>
    </source>
</evidence>
<dbReference type="Pfam" id="PF09720">
    <property type="entry name" value="Unstab_antitox"/>
    <property type="match status" value="1"/>
</dbReference>
<evidence type="ECO:0008006" key="3">
    <source>
        <dbReference type="Google" id="ProtNLM"/>
    </source>
</evidence>
<name>A0A8J3GFL4_9BACT</name>
<evidence type="ECO:0000313" key="1">
    <source>
        <dbReference type="EMBL" id="GHC12542.1"/>
    </source>
</evidence>
<sequence>MLTENEVRGMPLNEKLRLMEMIWDNIHHAAESFESPDWHRSELEATEERRKAGLEIPMDWNEAKQKLLKR</sequence>
<reference evidence="1" key="2">
    <citation type="submission" date="2020-09" db="EMBL/GenBank/DDBJ databases">
        <authorList>
            <person name="Sun Q."/>
            <person name="Kim S."/>
        </authorList>
    </citation>
    <scope>NUCLEOTIDE SEQUENCE</scope>
    <source>
        <strain evidence="1">KCTC 12870</strain>
    </source>
</reference>
<accession>A0A8J3GFL4</accession>
<organism evidence="1 2">
    <name type="scientific">Cerasicoccus arenae</name>
    <dbReference type="NCBI Taxonomy" id="424488"/>
    <lineage>
        <taxon>Bacteria</taxon>
        <taxon>Pseudomonadati</taxon>
        <taxon>Verrucomicrobiota</taxon>
        <taxon>Opitutia</taxon>
        <taxon>Puniceicoccales</taxon>
        <taxon>Cerasicoccaceae</taxon>
        <taxon>Cerasicoccus</taxon>
    </lineage>
</organism>
<comment type="caution">
    <text evidence="1">The sequence shown here is derived from an EMBL/GenBank/DDBJ whole genome shotgun (WGS) entry which is preliminary data.</text>
</comment>
<dbReference type="InterPro" id="IPR013406">
    <property type="entry name" value="CHP02574_addiction_mod"/>
</dbReference>
<protein>
    <recommendedName>
        <fullName evidence="3">Acyl-protein synthetase</fullName>
    </recommendedName>
</protein>
<dbReference type="RefSeq" id="WP_189517198.1">
    <property type="nucleotide sequence ID" value="NZ_BMXG01000029.1"/>
</dbReference>
<reference evidence="1" key="1">
    <citation type="journal article" date="2014" name="Int. J. Syst. Evol. Microbiol.">
        <title>Complete genome sequence of Corynebacterium casei LMG S-19264T (=DSM 44701T), isolated from a smear-ripened cheese.</title>
        <authorList>
            <consortium name="US DOE Joint Genome Institute (JGI-PGF)"/>
            <person name="Walter F."/>
            <person name="Albersmeier A."/>
            <person name="Kalinowski J."/>
            <person name="Ruckert C."/>
        </authorList>
    </citation>
    <scope>NUCLEOTIDE SEQUENCE</scope>
    <source>
        <strain evidence="1">KCTC 12870</strain>
    </source>
</reference>
<proteinExistence type="predicted"/>
<dbReference type="EMBL" id="BMXG01000029">
    <property type="protein sequence ID" value="GHC12542.1"/>
    <property type="molecule type" value="Genomic_DNA"/>
</dbReference>
<dbReference type="AlphaFoldDB" id="A0A8J3GFL4"/>